<reference evidence="3 4" key="1">
    <citation type="submission" date="2020-08" db="EMBL/GenBank/DDBJ databases">
        <title>Genomic Encyclopedia of Type Strains, Phase IV (KMG-IV): sequencing the most valuable type-strain genomes for metagenomic binning, comparative biology and taxonomic classification.</title>
        <authorList>
            <person name="Goeker M."/>
        </authorList>
    </citation>
    <scope>NUCLEOTIDE SEQUENCE [LARGE SCALE GENOMIC DNA]</scope>
    <source>
        <strain evidence="3 4">DSM 21255</strain>
    </source>
</reference>
<sequence>MAGINTYIKLRDGMSAPLLKIANATEKASDKLNKFTGSTRAAGTAAQQSVGKFNMLGSVFAGSFLAAGAIAGARALGSAIASVGTSAEEFAGIQARLGLVANSQKEVAGLNQAIFESAQRARGSYFDMANAVSKLAINARDAFPDPAEVVGFTEGIQKLFAVGGASVAEQKSAMLQLTQALGSGRLQGDEFRSISENAPMLLNMISKELGVTRGEVKALAAEGKITSAVIKDSILKHMGDIDDAFAKVPKRWGDHFKKIGNMAVVSFAPVFGAITRLANSKSVQTIVDNVSTAVQRLAPVFLGAVTAATWFIDRTADGLNTINTAFDEHSVLVKGALTAVSMALGHAAGMMLVTAGRAAIAASALALHAVHTWAATAATIAQAYAQGGLNAAMYACPVTWLVGAVVGLVAVFYGAIAAVNHFAGTSVSATGLIFGAFSWLFAGIYNMLALVWNRFIDFANFLGVAFVDPGSAIYNLFVAIWNGVVEHVAGAINAIVGMVNSHLGTNFGTVGVPTIAAKDVTGAFSFERASYMNMTDAARAGYATGKRFEDFLGSIGSPNGAFGKPLTDGASDVENAIADNTAEGAKQGKRAADALDSTVSDLKYLRDAAEREAINRYVNATVKVDAGGLHVTSGSERNFDGMMRAFCENIAEALETGTEGVLQ</sequence>
<dbReference type="AlphaFoldDB" id="A0A841QWT2"/>
<protein>
    <submittedName>
        <fullName evidence="3">Tape measure domain-containing protein</fullName>
    </submittedName>
</protein>
<dbReference type="GeneID" id="93485314"/>
<keyword evidence="1" id="KW-0472">Membrane</keyword>
<proteinExistence type="predicted"/>
<feature type="transmembrane region" description="Helical" evidence="1">
    <location>
        <begin position="290"/>
        <end position="312"/>
    </location>
</feature>
<keyword evidence="1" id="KW-0812">Transmembrane</keyword>
<dbReference type="Proteomes" id="UP000591941">
    <property type="component" value="Unassembled WGS sequence"/>
</dbReference>
<evidence type="ECO:0000313" key="4">
    <source>
        <dbReference type="Proteomes" id="UP000591941"/>
    </source>
</evidence>
<gene>
    <name evidence="3" type="ORF">HNR45_000026</name>
</gene>
<accession>A0A841QWT2</accession>
<feature type="transmembrane region" description="Helical" evidence="1">
    <location>
        <begin position="431"/>
        <end position="452"/>
    </location>
</feature>
<comment type="caution">
    <text evidence="3">The sequence shown here is derived from an EMBL/GenBank/DDBJ whole genome shotgun (WGS) entry which is preliminary data.</text>
</comment>
<feature type="transmembrane region" description="Helical" evidence="1">
    <location>
        <begin position="391"/>
        <end position="419"/>
    </location>
</feature>
<feature type="transmembrane region" description="Helical" evidence="1">
    <location>
        <begin position="332"/>
        <end position="353"/>
    </location>
</feature>
<keyword evidence="1" id="KW-1133">Transmembrane helix</keyword>
<dbReference type="Pfam" id="PF20155">
    <property type="entry name" value="TMP_3"/>
    <property type="match status" value="1"/>
</dbReference>
<feature type="domain" description="Tape measure protein N-terminal" evidence="2">
    <location>
        <begin position="85"/>
        <end position="263"/>
    </location>
</feature>
<evidence type="ECO:0000259" key="2">
    <source>
        <dbReference type="Pfam" id="PF20155"/>
    </source>
</evidence>
<evidence type="ECO:0000256" key="1">
    <source>
        <dbReference type="SAM" id="Phobius"/>
    </source>
</evidence>
<dbReference type="InterPro" id="IPR013491">
    <property type="entry name" value="Tape_meas_N"/>
</dbReference>
<name>A0A841QWT2_9FIRM</name>
<dbReference type="NCBIfam" id="TIGR02675">
    <property type="entry name" value="tape_meas_nterm"/>
    <property type="match status" value="1"/>
</dbReference>
<evidence type="ECO:0000313" key="3">
    <source>
        <dbReference type="EMBL" id="MBB6477004.1"/>
    </source>
</evidence>
<dbReference type="RefSeq" id="WP_159822160.1">
    <property type="nucleotide sequence ID" value="NZ_CABWNB010000001.1"/>
</dbReference>
<organism evidence="3 4">
    <name type="scientific">Negativicoccus succinicivorans</name>
    <dbReference type="NCBI Taxonomy" id="620903"/>
    <lineage>
        <taxon>Bacteria</taxon>
        <taxon>Bacillati</taxon>
        <taxon>Bacillota</taxon>
        <taxon>Negativicutes</taxon>
        <taxon>Veillonellales</taxon>
        <taxon>Veillonellaceae</taxon>
        <taxon>Negativicoccus</taxon>
    </lineage>
</organism>
<keyword evidence="4" id="KW-1185">Reference proteome</keyword>
<feature type="transmembrane region" description="Helical" evidence="1">
    <location>
        <begin position="259"/>
        <end position="278"/>
    </location>
</feature>
<dbReference type="OrthoDB" id="1677957at2"/>
<feature type="transmembrane region" description="Helical" evidence="1">
    <location>
        <begin position="365"/>
        <end position="385"/>
    </location>
</feature>
<dbReference type="EMBL" id="JACHHI010000001">
    <property type="protein sequence ID" value="MBB6477004.1"/>
    <property type="molecule type" value="Genomic_DNA"/>
</dbReference>